<protein>
    <submittedName>
        <fullName evidence="2">Uncharacterized protein</fullName>
    </submittedName>
</protein>
<organism evidence="2 3">
    <name type="scientific">Athelia psychrophila</name>
    <dbReference type="NCBI Taxonomy" id="1759441"/>
    <lineage>
        <taxon>Eukaryota</taxon>
        <taxon>Fungi</taxon>
        <taxon>Dikarya</taxon>
        <taxon>Basidiomycota</taxon>
        <taxon>Agaricomycotina</taxon>
        <taxon>Agaricomycetes</taxon>
        <taxon>Agaricomycetidae</taxon>
        <taxon>Atheliales</taxon>
        <taxon>Atheliaceae</taxon>
        <taxon>Athelia</taxon>
    </lineage>
</organism>
<evidence type="ECO:0000313" key="2">
    <source>
        <dbReference type="EMBL" id="KZP29541.1"/>
    </source>
</evidence>
<dbReference type="AlphaFoldDB" id="A0A166SKC3"/>
<sequence>PPGAGCNGLAVACWLTAGFTFGVTIVLVPLAILTCNVGLGTCMATCATMALFARTL</sequence>
<evidence type="ECO:0000313" key="3">
    <source>
        <dbReference type="Proteomes" id="UP000076532"/>
    </source>
</evidence>
<dbReference type="Proteomes" id="UP000076532">
    <property type="component" value="Unassembled WGS sequence"/>
</dbReference>
<dbReference type="STRING" id="436010.A0A166SKC3"/>
<keyword evidence="1" id="KW-0812">Transmembrane</keyword>
<dbReference type="EMBL" id="KV417498">
    <property type="protein sequence ID" value="KZP29541.1"/>
    <property type="molecule type" value="Genomic_DNA"/>
</dbReference>
<dbReference type="OrthoDB" id="10063670at2759"/>
<keyword evidence="1" id="KW-1133">Transmembrane helix</keyword>
<dbReference type="PANTHER" id="PTHR37475">
    <property type="entry name" value="ZYGOTE-SPECIFIC CLASS V COPY B GENE PROTEIN"/>
    <property type="match status" value="1"/>
</dbReference>
<feature type="transmembrane region" description="Helical" evidence="1">
    <location>
        <begin position="25"/>
        <end position="53"/>
    </location>
</feature>
<evidence type="ECO:0000256" key="1">
    <source>
        <dbReference type="SAM" id="Phobius"/>
    </source>
</evidence>
<accession>A0A166SKC3</accession>
<reference evidence="2 3" key="1">
    <citation type="journal article" date="2016" name="Mol. Biol. Evol.">
        <title>Comparative Genomics of Early-Diverging Mushroom-Forming Fungi Provides Insights into the Origins of Lignocellulose Decay Capabilities.</title>
        <authorList>
            <person name="Nagy L.G."/>
            <person name="Riley R."/>
            <person name="Tritt A."/>
            <person name="Adam C."/>
            <person name="Daum C."/>
            <person name="Floudas D."/>
            <person name="Sun H."/>
            <person name="Yadav J.S."/>
            <person name="Pangilinan J."/>
            <person name="Larsson K.H."/>
            <person name="Matsuura K."/>
            <person name="Barry K."/>
            <person name="Labutti K."/>
            <person name="Kuo R."/>
            <person name="Ohm R.A."/>
            <person name="Bhattacharya S.S."/>
            <person name="Shirouzu T."/>
            <person name="Yoshinaga Y."/>
            <person name="Martin F.M."/>
            <person name="Grigoriev I.V."/>
            <person name="Hibbett D.S."/>
        </authorList>
    </citation>
    <scope>NUCLEOTIDE SEQUENCE [LARGE SCALE GENOMIC DNA]</scope>
    <source>
        <strain evidence="2 3">CBS 109695</strain>
    </source>
</reference>
<keyword evidence="1" id="KW-0472">Membrane</keyword>
<feature type="non-terminal residue" evidence="2">
    <location>
        <position position="1"/>
    </location>
</feature>
<dbReference type="PANTHER" id="PTHR37475:SF1">
    <property type="entry name" value="ZYGOTE-SPECIFIC PROTEIN"/>
    <property type="match status" value="1"/>
</dbReference>
<name>A0A166SKC3_9AGAM</name>
<proteinExistence type="predicted"/>
<gene>
    <name evidence="2" type="ORF">FIBSPDRAFT_851522</name>
</gene>
<keyword evidence="3" id="KW-1185">Reference proteome</keyword>